<evidence type="ECO:0000313" key="2">
    <source>
        <dbReference type="EMBL" id="CZR50209.1"/>
    </source>
</evidence>
<name>A0A1L7WC20_9HELO</name>
<feature type="compositionally biased region" description="Basic and acidic residues" evidence="1">
    <location>
        <begin position="80"/>
        <end position="100"/>
    </location>
</feature>
<dbReference type="Proteomes" id="UP000184330">
    <property type="component" value="Unassembled WGS sequence"/>
</dbReference>
<organism evidence="2 3">
    <name type="scientific">Phialocephala subalpina</name>
    <dbReference type="NCBI Taxonomy" id="576137"/>
    <lineage>
        <taxon>Eukaryota</taxon>
        <taxon>Fungi</taxon>
        <taxon>Dikarya</taxon>
        <taxon>Ascomycota</taxon>
        <taxon>Pezizomycotina</taxon>
        <taxon>Leotiomycetes</taxon>
        <taxon>Helotiales</taxon>
        <taxon>Mollisiaceae</taxon>
        <taxon>Phialocephala</taxon>
        <taxon>Phialocephala fortinii species complex</taxon>
    </lineage>
</organism>
<feature type="compositionally biased region" description="Polar residues" evidence="1">
    <location>
        <begin position="102"/>
        <end position="121"/>
    </location>
</feature>
<dbReference type="AlphaFoldDB" id="A0A1L7WC20"/>
<dbReference type="EMBL" id="FJOG01000001">
    <property type="protein sequence ID" value="CZR50209.1"/>
    <property type="molecule type" value="Genomic_DNA"/>
</dbReference>
<gene>
    <name evidence="2" type="ORF">PAC_00081</name>
</gene>
<proteinExistence type="predicted"/>
<accession>A0A1L7WC20</accession>
<protein>
    <submittedName>
        <fullName evidence="2">Uncharacterized protein</fullName>
    </submittedName>
</protein>
<evidence type="ECO:0000313" key="3">
    <source>
        <dbReference type="Proteomes" id="UP000184330"/>
    </source>
</evidence>
<keyword evidence="3" id="KW-1185">Reference proteome</keyword>
<evidence type="ECO:0000256" key="1">
    <source>
        <dbReference type="SAM" id="MobiDB-lite"/>
    </source>
</evidence>
<reference evidence="2 3" key="1">
    <citation type="submission" date="2016-03" db="EMBL/GenBank/DDBJ databases">
        <authorList>
            <person name="Ploux O."/>
        </authorList>
    </citation>
    <scope>NUCLEOTIDE SEQUENCE [LARGE SCALE GENOMIC DNA]</scope>
    <source>
        <strain evidence="2 3">UAMH 11012</strain>
    </source>
</reference>
<feature type="region of interest" description="Disordered" evidence="1">
    <location>
        <begin position="46"/>
        <end position="148"/>
    </location>
</feature>
<sequence length="229" mass="25665">MAKRVKKTAIEPFTDDDKFWCCPRVKPRKDQCKSIIWFNEFDNVKPQLGPAPESAEPHTPKKKGTQELIDGYLTPSTHGKLNESLKENESSERLDGRFESKQALSNSKRPATTIFPEQTTPTKKRKTEVQTLVTPGSRSPDPIHGRASSVSNLSRMFSKSPCPIRDTWNADDNENLQLSSTHVREICGVEGSGDRVIKLPIPEGCTEMCVTFKGPQMTPETLPFDGNEY</sequence>